<proteinExistence type="predicted"/>
<dbReference type="Gene3D" id="3.40.50.2020">
    <property type="match status" value="1"/>
</dbReference>
<evidence type="ECO:0000256" key="3">
    <source>
        <dbReference type="SAM" id="MobiDB-lite"/>
    </source>
</evidence>
<comment type="catalytic activity">
    <reaction evidence="1">
        <text>GMP + diphosphate = guanine + 5-phospho-alpha-D-ribose 1-diphosphate</text>
        <dbReference type="Rhea" id="RHEA:25424"/>
        <dbReference type="ChEBI" id="CHEBI:16235"/>
        <dbReference type="ChEBI" id="CHEBI:33019"/>
        <dbReference type="ChEBI" id="CHEBI:58017"/>
        <dbReference type="ChEBI" id="CHEBI:58115"/>
        <dbReference type="EC" id="2.4.2.8"/>
    </reaction>
    <physiologicalReaction direction="right-to-left" evidence="1">
        <dbReference type="Rhea" id="RHEA:25426"/>
    </physiologicalReaction>
</comment>
<dbReference type="GO" id="GO:0005829">
    <property type="term" value="C:cytosol"/>
    <property type="evidence" value="ECO:0007669"/>
    <property type="project" value="TreeGrafter"/>
</dbReference>
<dbReference type="InterPro" id="IPR000836">
    <property type="entry name" value="PRTase_dom"/>
</dbReference>
<dbReference type="AlphaFoldDB" id="A0A1F5F6Z4"/>
<reference evidence="5 6" key="1">
    <citation type="journal article" date="2016" name="Nat. Commun.">
        <title>Thousands of microbial genomes shed light on interconnected biogeochemical processes in an aquifer system.</title>
        <authorList>
            <person name="Anantharaman K."/>
            <person name="Brown C.T."/>
            <person name="Hug L.A."/>
            <person name="Sharon I."/>
            <person name="Castelle C.J."/>
            <person name="Probst A.J."/>
            <person name="Thomas B.C."/>
            <person name="Singh A."/>
            <person name="Wilkins M.J."/>
            <person name="Karaoz U."/>
            <person name="Brodie E.L."/>
            <person name="Williams K.H."/>
            <person name="Hubbard S.S."/>
            <person name="Banfield J.F."/>
        </authorList>
    </citation>
    <scope>NUCLEOTIDE SEQUENCE [LARGE SCALE GENOMIC DNA]</scope>
</reference>
<evidence type="ECO:0000313" key="5">
    <source>
        <dbReference type="EMBL" id="OGD75422.1"/>
    </source>
</evidence>
<organism evidence="5 6">
    <name type="scientific">Candidatus Collierbacteria bacterium RIFOXYA2_FULL_46_10</name>
    <dbReference type="NCBI Taxonomy" id="1817726"/>
    <lineage>
        <taxon>Bacteria</taxon>
        <taxon>Candidatus Collieribacteriota</taxon>
    </lineage>
</organism>
<name>A0A1F5F6Z4_9BACT</name>
<dbReference type="GO" id="GO:0032264">
    <property type="term" value="P:IMP salvage"/>
    <property type="evidence" value="ECO:0007669"/>
    <property type="project" value="TreeGrafter"/>
</dbReference>
<protein>
    <recommendedName>
        <fullName evidence="4">Phosphoribosyltransferase domain-containing protein</fullName>
    </recommendedName>
</protein>
<comment type="catalytic activity">
    <reaction evidence="2">
        <text>IMP + diphosphate = hypoxanthine + 5-phospho-alpha-D-ribose 1-diphosphate</text>
        <dbReference type="Rhea" id="RHEA:17973"/>
        <dbReference type="ChEBI" id="CHEBI:17368"/>
        <dbReference type="ChEBI" id="CHEBI:33019"/>
        <dbReference type="ChEBI" id="CHEBI:58017"/>
        <dbReference type="ChEBI" id="CHEBI:58053"/>
        <dbReference type="EC" id="2.4.2.8"/>
    </reaction>
    <physiologicalReaction direction="right-to-left" evidence="2">
        <dbReference type="Rhea" id="RHEA:17975"/>
    </physiologicalReaction>
</comment>
<dbReference type="PANTHER" id="PTHR43340:SF1">
    <property type="entry name" value="HYPOXANTHINE PHOSPHORIBOSYLTRANSFERASE"/>
    <property type="match status" value="1"/>
</dbReference>
<dbReference type="InterPro" id="IPR050408">
    <property type="entry name" value="HGPRT"/>
</dbReference>
<evidence type="ECO:0000313" key="6">
    <source>
        <dbReference type="Proteomes" id="UP000176191"/>
    </source>
</evidence>
<feature type="domain" description="Phosphoribosyltransferase" evidence="4">
    <location>
        <begin position="7"/>
        <end position="130"/>
    </location>
</feature>
<dbReference type="EMBL" id="MFAK01000005">
    <property type="protein sequence ID" value="OGD75422.1"/>
    <property type="molecule type" value="Genomic_DNA"/>
</dbReference>
<dbReference type="Pfam" id="PF00156">
    <property type="entry name" value="Pribosyltran"/>
    <property type="match status" value="1"/>
</dbReference>
<dbReference type="Proteomes" id="UP000176191">
    <property type="component" value="Unassembled WGS sequence"/>
</dbReference>
<dbReference type="GO" id="GO:0004422">
    <property type="term" value="F:hypoxanthine phosphoribosyltransferase activity"/>
    <property type="evidence" value="ECO:0007669"/>
    <property type="project" value="TreeGrafter"/>
</dbReference>
<dbReference type="InterPro" id="IPR029057">
    <property type="entry name" value="PRTase-like"/>
</dbReference>
<dbReference type="GO" id="GO:0006178">
    <property type="term" value="P:guanine salvage"/>
    <property type="evidence" value="ECO:0007669"/>
    <property type="project" value="TreeGrafter"/>
</dbReference>
<dbReference type="GO" id="GO:0032263">
    <property type="term" value="P:GMP salvage"/>
    <property type="evidence" value="ECO:0007669"/>
    <property type="project" value="TreeGrafter"/>
</dbReference>
<gene>
    <name evidence="5" type="ORF">A2228_00960</name>
</gene>
<dbReference type="GO" id="GO:0000287">
    <property type="term" value="F:magnesium ion binding"/>
    <property type="evidence" value="ECO:0007669"/>
    <property type="project" value="TreeGrafter"/>
</dbReference>
<dbReference type="PANTHER" id="PTHR43340">
    <property type="entry name" value="HYPOXANTHINE-GUANINE PHOSPHORIBOSYLTRANSFERASE"/>
    <property type="match status" value="1"/>
</dbReference>
<accession>A0A1F5F6Z4</accession>
<sequence>MAGVVGEKYAGEEIALLAIFLGAKWFRGELINELRSCPKKPLLIRQDSMRVSSYANSGGMESNRNPQIVDHPKNPEASIFDKHVLLIEDIIDTGQTIRDTVLPYVWSFSPKSIEVVSMLTKFERLEVNRNDLHLLASGPDIRFFAVGSGLDWLQYYRNLPGIQEVILEN</sequence>
<dbReference type="SUPFAM" id="SSF53271">
    <property type="entry name" value="PRTase-like"/>
    <property type="match status" value="1"/>
</dbReference>
<dbReference type="GO" id="GO:0046100">
    <property type="term" value="P:hypoxanthine metabolic process"/>
    <property type="evidence" value="ECO:0007669"/>
    <property type="project" value="TreeGrafter"/>
</dbReference>
<evidence type="ECO:0000256" key="1">
    <source>
        <dbReference type="ARBA" id="ARBA00048811"/>
    </source>
</evidence>
<feature type="compositionally biased region" description="Polar residues" evidence="3">
    <location>
        <begin position="54"/>
        <end position="66"/>
    </location>
</feature>
<evidence type="ECO:0000259" key="4">
    <source>
        <dbReference type="Pfam" id="PF00156"/>
    </source>
</evidence>
<dbReference type="CDD" id="cd06223">
    <property type="entry name" value="PRTases_typeI"/>
    <property type="match status" value="1"/>
</dbReference>
<evidence type="ECO:0000256" key="2">
    <source>
        <dbReference type="ARBA" id="ARBA00049402"/>
    </source>
</evidence>
<feature type="region of interest" description="Disordered" evidence="3">
    <location>
        <begin position="54"/>
        <end position="73"/>
    </location>
</feature>
<comment type="caution">
    <text evidence="5">The sequence shown here is derived from an EMBL/GenBank/DDBJ whole genome shotgun (WGS) entry which is preliminary data.</text>
</comment>